<reference evidence="3 4" key="1">
    <citation type="journal article" date="2011" name="Nature">
        <title>Genome sequencing reveals insights into physiology and longevity of the naked mole rat.</title>
        <authorList>
            <person name="Kim E.B."/>
            <person name="Fang X."/>
            <person name="Fushan A.A."/>
            <person name="Huang Z."/>
            <person name="Lobanov A.V."/>
            <person name="Han L."/>
            <person name="Marino S.M."/>
            <person name="Sun X."/>
            <person name="Turanov A.A."/>
            <person name="Yang P."/>
            <person name="Yim S.H."/>
            <person name="Zhao X."/>
            <person name="Kasaikina M.V."/>
            <person name="Stoletzki N."/>
            <person name="Peng C."/>
            <person name="Polak P."/>
            <person name="Xiong Z."/>
            <person name="Kiezun A."/>
            <person name="Zhu Y."/>
            <person name="Chen Y."/>
            <person name="Kryukov G.V."/>
            <person name="Zhang Q."/>
            <person name="Peshkin L."/>
            <person name="Yang L."/>
            <person name="Bronson R.T."/>
            <person name="Buffenstein R."/>
            <person name="Wang B."/>
            <person name="Han C."/>
            <person name="Li Q."/>
            <person name="Chen L."/>
            <person name="Zhao W."/>
            <person name="Sunyaev S.R."/>
            <person name="Park T.J."/>
            <person name="Zhang G."/>
            <person name="Wang J."/>
            <person name="Gladyshev V.N."/>
        </authorList>
    </citation>
    <scope>NUCLEOTIDE SEQUENCE [LARGE SCALE GENOMIC DNA]</scope>
</reference>
<dbReference type="GO" id="GO:0030170">
    <property type="term" value="F:pyridoxal phosphate binding"/>
    <property type="evidence" value="ECO:0007669"/>
    <property type="project" value="InterPro"/>
</dbReference>
<evidence type="ECO:0000313" key="3">
    <source>
        <dbReference type="EMBL" id="EHA99853.1"/>
    </source>
</evidence>
<dbReference type="STRING" id="10181.G5AS43"/>
<dbReference type="CDD" id="cd00609">
    <property type="entry name" value="AAT_like"/>
    <property type="match status" value="1"/>
</dbReference>
<dbReference type="EMBL" id="JH166724">
    <property type="protein sequence ID" value="EHA99853.1"/>
    <property type="molecule type" value="Genomic_DNA"/>
</dbReference>
<dbReference type="InterPro" id="IPR004839">
    <property type="entry name" value="Aminotransferase_I/II_large"/>
</dbReference>
<name>G5AS43_HETGA</name>
<protein>
    <submittedName>
        <fullName evidence="3">1-aminocyclopropane-1-carboxylate synthase-like protein 2</fullName>
    </submittedName>
</protein>
<dbReference type="Gene3D" id="3.90.1150.10">
    <property type="entry name" value="Aspartate Aminotransferase, domain 1"/>
    <property type="match status" value="1"/>
</dbReference>
<dbReference type="Gene3D" id="3.40.640.10">
    <property type="entry name" value="Type I PLP-dependent aspartate aminotransferase-like (Major domain)"/>
    <property type="match status" value="1"/>
</dbReference>
<dbReference type="SUPFAM" id="SSF53383">
    <property type="entry name" value="PLP-dependent transferases"/>
    <property type="match status" value="1"/>
</dbReference>
<dbReference type="GO" id="GO:0006520">
    <property type="term" value="P:amino acid metabolic process"/>
    <property type="evidence" value="ECO:0007669"/>
    <property type="project" value="TreeGrafter"/>
</dbReference>
<dbReference type="PANTHER" id="PTHR43795:SF1">
    <property type="entry name" value="INACTIVE 1-AMINOCYCLOPROPANE-1-CARBOXYLATE SYNTHASE-LIKE PROTEIN 2-RELATED"/>
    <property type="match status" value="1"/>
</dbReference>
<gene>
    <name evidence="3" type="ORF">GW7_07024</name>
</gene>
<feature type="domain" description="Aminotransferase class I/classII large" evidence="2">
    <location>
        <begin position="62"/>
        <end position="415"/>
    </location>
</feature>
<dbReference type="AlphaFoldDB" id="G5AS43"/>
<dbReference type="InParanoid" id="G5AS43"/>
<evidence type="ECO:0000259" key="2">
    <source>
        <dbReference type="Pfam" id="PF00155"/>
    </source>
</evidence>
<evidence type="ECO:0000313" key="4">
    <source>
        <dbReference type="Proteomes" id="UP000006813"/>
    </source>
</evidence>
<dbReference type="InterPro" id="IPR015424">
    <property type="entry name" value="PyrdxlP-dep_Trfase"/>
</dbReference>
<sequence length="440" mass="51198">MQRDQPGAQQSDSEATFLSQTLSNRGVKISTFYYSNFQDYEAYQGDRYHTVLNSLLCQNDMNYIEEPLLQYPDWRGHPFLRAEVAKFLSYYCGSPIRLNLRNVVLLNSCCAVFSALAMVLCDPEDAVLVPTPFHSGFLFSAQMYTQVELIPVHVGSEITNTNTQPFELMIGKLEQALLEAKTKNKKVKGLLLANPQNPLGEVNMKESLKEYLKFAKRNELHVIIDETYMLSVFDETIIFHSVLSLESLPDPNRTHVIWGSKDFGITGFRFGILYTHNDDVVSAMTPFGYLHSVSGITQYKLRRLLGDRDWINRVYLPINHSRLQEAYGYVIKRLHELEEQFGFKITFRSIGCGLYIWINLKRLLEPCTFEEELVLHRRFLDHKLILSRGKSYMFKEPGWFRLMFAEHSQRLREAMDRFGQAIEEQKQYWIQKMLEDEVTS</sequence>
<dbReference type="InterPro" id="IPR050478">
    <property type="entry name" value="Ethylene_sulfur-biosynth"/>
</dbReference>
<keyword evidence="1" id="KW-0663">Pyridoxal phosphate</keyword>
<evidence type="ECO:0000256" key="1">
    <source>
        <dbReference type="ARBA" id="ARBA00022898"/>
    </source>
</evidence>
<dbReference type="Pfam" id="PF00155">
    <property type="entry name" value="Aminotran_1_2"/>
    <property type="match status" value="1"/>
</dbReference>
<dbReference type="InterPro" id="IPR015421">
    <property type="entry name" value="PyrdxlP-dep_Trfase_major"/>
</dbReference>
<dbReference type="GO" id="GO:0008483">
    <property type="term" value="F:transaminase activity"/>
    <property type="evidence" value="ECO:0007669"/>
    <property type="project" value="TreeGrafter"/>
</dbReference>
<proteinExistence type="predicted"/>
<dbReference type="eggNOG" id="KOG0256">
    <property type="taxonomic scope" value="Eukaryota"/>
</dbReference>
<accession>G5AS43</accession>
<dbReference type="Proteomes" id="UP000006813">
    <property type="component" value="Unassembled WGS sequence"/>
</dbReference>
<dbReference type="FunCoup" id="G5AS43">
    <property type="interactions" value="11"/>
</dbReference>
<dbReference type="InterPro" id="IPR015422">
    <property type="entry name" value="PyrdxlP-dep_Trfase_small"/>
</dbReference>
<dbReference type="PRINTS" id="PR00753">
    <property type="entry name" value="ACCSYNTHASE"/>
</dbReference>
<organism evidence="3 4">
    <name type="scientific">Heterocephalus glaber</name>
    <name type="common">Naked mole rat</name>
    <dbReference type="NCBI Taxonomy" id="10181"/>
    <lineage>
        <taxon>Eukaryota</taxon>
        <taxon>Metazoa</taxon>
        <taxon>Chordata</taxon>
        <taxon>Craniata</taxon>
        <taxon>Vertebrata</taxon>
        <taxon>Euteleostomi</taxon>
        <taxon>Mammalia</taxon>
        <taxon>Eutheria</taxon>
        <taxon>Euarchontoglires</taxon>
        <taxon>Glires</taxon>
        <taxon>Rodentia</taxon>
        <taxon>Hystricomorpha</taxon>
        <taxon>Bathyergidae</taxon>
        <taxon>Heterocephalus</taxon>
    </lineage>
</organism>
<dbReference type="PANTHER" id="PTHR43795">
    <property type="entry name" value="BIFUNCTIONAL ASPARTATE AMINOTRANSFERASE AND GLUTAMATE/ASPARTATE-PREPHENATE AMINOTRANSFERASE-RELATED"/>
    <property type="match status" value="1"/>
</dbReference>